<evidence type="ECO:0000256" key="9">
    <source>
        <dbReference type="ARBA" id="ARBA00034078"/>
    </source>
</evidence>
<dbReference type="AlphaFoldDB" id="A0A1E8PVW0"/>
<keyword evidence="5" id="KW-0408">Iron</keyword>
<dbReference type="InterPro" id="IPR006311">
    <property type="entry name" value="TAT_signal"/>
</dbReference>
<dbReference type="PROSITE" id="PS51257">
    <property type="entry name" value="PROKAR_LIPOPROTEIN"/>
    <property type="match status" value="1"/>
</dbReference>
<name>A0A1E8PVW0_9MYCO</name>
<gene>
    <name evidence="11" type="ORF">BEL07_28200</name>
</gene>
<organism evidence="11 12">
    <name type="scientific">Mycolicibacterium grossiae</name>
    <dbReference type="NCBI Taxonomy" id="1552759"/>
    <lineage>
        <taxon>Bacteria</taxon>
        <taxon>Bacillati</taxon>
        <taxon>Actinomycetota</taxon>
        <taxon>Actinomycetes</taxon>
        <taxon>Mycobacteriales</taxon>
        <taxon>Mycobacteriaceae</taxon>
        <taxon>Mycolicibacterium</taxon>
    </lineage>
</organism>
<evidence type="ECO:0000256" key="1">
    <source>
        <dbReference type="ARBA" id="ARBA00002494"/>
    </source>
</evidence>
<evidence type="ECO:0000259" key="10">
    <source>
        <dbReference type="PROSITE" id="PS51296"/>
    </source>
</evidence>
<dbReference type="InterPro" id="IPR014349">
    <property type="entry name" value="Rieske_Fe-S_prot"/>
</dbReference>
<evidence type="ECO:0000256" key="3">
    <source>
        <dbReference type="ARBA" id="ARBA00022714"/>
    </source>
</evidence>
<evidence type="ECO:0000256" key="8">
    <source>
        <dbReference type="ARBA" id="ARBA00029586"/>
    </source>
</evidence>
<evidence type="ECO:0000256" key="4">
    <source>
        <dbReference type="ARBA" id="ARBA00022723"/>
    </source>
</evidence>
<dbReference type="Proteomes" id="UP000178953">
    <property type="component" value="Unassembled WGS sequence"/>
</dbReference>
<keyword evidence="6" id="KW-0411">Iron-sulfur</keyword>
<dbReference type="Pfam" id="PF00355">
    <property type="entry name" value="Rieske"/>
    <property type="match status" value="1"/>
</dbReference>
<accession>A0A1E8PVW0</accession>
<evidence type="ECO:0000313" key="12">
    <source>
        <dbReference type="Proteomes" id="UP000178953"/>
    </source>
</evidence>
<comment type="cofactor">
    <cofactor evidence="9">
        <name>[2Fe-2S] cluster</name>
        <dbReference type="ChEBI" id="CHEBI:190135"/>
    </cofactor>
</comment>
<sequence>MTDTSRRTVLAVGGLAAATTVTACSAYGREEAPSEAAGATVARTADVAVGSGVIVGDLVVTQPRPGEFVALSTTCPHAGCRVSTVSDGAITCPCHGSRFDLDGAVLRGPAREPLRSRPVTVRGDAIVTE</sequence>
<dbReference type="GO" id="GO:0004497">
    <property type="term" value="F:monooxygenase activity"/>
    <property type="evidence" value="ECO:0007669"/>
    <property type="project" value="UniProtKB-ARBA"/>
</dbReference>
<dbReference type="PRINTS" id="PR00162">
    <property type="entry name" value="RIESKE"/>
</dbReference>
<dbReference type="OrthoDB" id="25106at2"/>
<dbReference type="InterPro" id="IPR036922">
    <property type="entry name" value="Rieske_2Fe-2S_sf"/>
</dbReference>
<dbReference type="GO" id="GO:0016705">
    <property type="term" value="F:oxidoreductase activity, acting on paired donors, with incorporation or reduction of molecular oxygen"/>
    <property type="evidence" value="ECO:0007669"/>
    <property type="project" value="UniProtKB-ARBA"/>
</dbReference>
<dbReference type="GO" id="GO:0051537">
    <property type="term" value="F:2 iron, 2 sulfur cluster binding"/>
    <property type="evidence" value="ECO:0007669"/>
    <property type="project" value="UniProtKB-KW"/>
</dbReference>
<feature type="domain" description="Rieske" evidence="10">
    <location>
        <begin position="38"/>
        <end position="128"/>
    </location>
</feature>
<evidence type="ECO:0000256" key="5">
    <source>
        <dbReference type="ARBA" id="ARBA00023004"/>
    </source>
</evidence>
<protein>
    <recommendedName>
        <fullName evidence="2">Cytochrome bc1 complex Rieske iron-sulfur subunit</fullName>
    </recommendedName>
    <alternativeName>
        <fullName evidence="8">Cytochrome bc1 reductase complex subunit QcrA</fullName>
    </alternativeName>
</protein>
<dbReference type="CDD" id="cd03467">
    <property type="entry name" value="Rieske"/>
    <property type="match status" value="1"/>
</dbReference>
<dbReference type="EMBL" id="MCHX01000128">
    <property type="protein sequence ID" value="OFJ50445.1"/>
    <property type="molecule type" value="Genomic_DNA"/>
</dbReference>
<reference evidence="11 12" key="1">
    <citation type="submission" date="2016-09" db="EMBL/GenBank/DDBJ databases">
        <title>genome sequence of Mycobacterium sp. 739 SCH.</title>
        <authorList>
            <person name="Greninger A.L."/>
            <person name="Qin X."/>
            <person name="Jerome K."/>
            <person name="Vora S."/>
            <person name="Quinn K."/>
        </authorList>
    </citation>
    <scope>NUCLEOTIDE SEQUENCE [LARGE SCALE GENOMIC DNA]</scope>
    <source>
        <strain evidence="11 12">SCH</strain>
    </source>
</reference>
<dbReference type="PROSITE" id="PS51296">
    <property type="entry name" value="RIESKE"/>
    <property type="match status" value="1"/>
</dbReference>
<dbReference type="InterPro" id="IPR005805">
    <property type="entry name" value="Rieske_Fe-S_prot_C"/>
</dbReference>
<proteinExistence type="predicted"/>
<dbReference type="Gene3D" id="2.102.10.10">
    <property type="entry name" value="Rieske [2Fe-2S] iron-sulphur domain"/>
    <property type="match status" value="1"/>
</dbReference>
<evidence type="ECO:0000256" key="6">
    <source>
        <dbReference type="ARBA" id="ARBA00023014"/>
    </source>
</evidence>
<dbReference type="PROSITE" id="PS51318">
    <property type="entry name" value="TAT"/>
    <property type="match status" value="1"/>
</dbReference>
<dbReference type="InterPro" id="IPR017941">
    <property type="entry name" value="Rieske_2Fe-2S"/>
</dbReference>
<keyword evidence="7" id="KW-1015">Disulfide bond</keyword>
<dbReference type="GO" id="GO:0046872">
    <property type="term" value="F:metal ion binding"/>
    <property type="evidence" value="ECO:0007669"/>
    <property type="project" value="UniProtKB-KW"/>
</dbReference>
<comment type="function">
    <text evidence="1">Iron-sulfur subunit of the cytochrome bc1 complex, an essential component of the respiratory electron transport chain required for ATP synthesis. The bc1 complex catalyzes the oxidation of menaquinol and the reduction of cytochrome c in the respiratory chain. The bc1 complex operates through a Q-cycle mechanism that couples electron transfer to generation of the proton gradient that drives ATP synthesis.</text>
</comment>
<keyword evidence="4" id="KW-0479">Metal-binding</keyword>
<dbReference type="SUPFAM" id="SSF50022">
    <property type="entry name" value="ISP domain"/>
    <property type="match status" value="1"/>
</dbReference>
<evidence type="ECO:0000256" key="2">
    <source>
        <dbReference type="ARBA" id="ARBA00015816"/>
    </source>
</evidence>
<dbReference type="PANTHER" id="PTHR10134">
    <property type="entry name" value="CYTOCHROME B-C1 COMPLEX SUBUNIT RIESKE, MITOCHONDRIAL"/>
    <property type="match status" value="1"/>
</dbReference>
<comment type="caution">
    <text evidence="11">The sequence shown here is derived from an EMBL/GenBank/DDBJ whole genome shotgun (WGS) entry which is preliminary data.</text>
</comment>
<keyword evidence="12" id="KW-1185">Reference proteome</keyword>
<evidence type="ECO:0000256" key="7">
    <source>
        <dbReference type="ARBA" id="ARBA00023157"/>
    </source>
</evidence>
<keyword evidence="3" id="KW-0001">2Fe-2S</keyword>
<dbReference type="RefSeq" id="WP_070356325.1">
    <property type="nucleotide sequence ID" value="NZ_CP043474.1"/>
</dbReference>
<dbReference type="GO" id="GO:0016020">
    <property type="term" value="C:membrane"/>
    <property type="evidence" value="ECO:0007669"/>
    <property type="project" value="InterPro"/>
</dbReference>
<evidence type="ECO:0000313" key="11">
    <source>
        <dbReference type="EMBL" id="OFJ50445.1"/>
    </source>
</evidence>